<dbReference type="Gene3D" id="1.10.287.1060">
    <property type="entry name" value="ESAT-6-like"/>
    <property type="match status" value="1"/>
</dbReference>
<dbReference type="OrthoDB" id="3637951at2"/>
<dbReference type="InterPro" id="IPR010310">
    <property type="entry name" value="T7SS_ESAT-6-like"/>
</dbReference>
<evidence type="ECO:0000313" key="1">
    <source>
        <dbReference type="EMBL" id="SDC68226.1"/>
    </source>
</evidence>
<reference evidence="1 2" key="1">
    <citation type="submission" date="2016-10" db="EMBL/GenBank/DDBJ databases">
        <authorList>
            <person name="de Groot N.N."/>
        </authorList>
    </citation>
    <scope>NUCLEOTIDE SEQUENCE [LARGE SCALE GENOMIC DNA]</scope>
    <source>
        <strain evidence="1 2">CGMCC 4.5506</strain>
    </source>
</reference>
<name>A0A222VIU6_9PSEU</name>
<dbReference type="EMBL" id="FMZE01000003">
    <property type="protein sequence ID" value="SDC68226.1"/>
    <property type="molecule type" value="Genomic_DNA"/>
</dbReference>
<accession>A0A222VIU6</accession>
<dbReference type="KEGG" id="pmad:BAY61_01115"/>
<dbReference type="InterPro" id="IPR036689">
    <property type="entry name" value="ESAT-6-like_sf"/>
</dbReference>
<proteinExistence type="predicted"/>
<dbReference type="Proteomes" id="UP000199494">
    <property type="component" value="Unassembled WGS sequence"/>
</dbReference>
<gene>
    <name evidence="1" type="ORF">SAMN05421630_103175</name>
</gene>
<protein>
    <submittedName>
        <fullName evidence="1">Proteins of 100 residues with WXG</fullName>
    </submittedName>
</protein>
<organism evidence="1 2">
    <name type="scientific">Prauserella marina</name>
    <dbReference type="NCBI Taxonomy" id="530584"/>
    <lineage>
        <taxon>Bacteria</taxon>
        <taxon>Bacillati</taxon>
        <taxon>Actinomycetota</taxon>
        <taxon>Actinomycetes</taxon>
        <taxon>Pseudonocardiales</taxon>
        <taxon>Pseudonocardiaceae</taxon>
        <taxon>Prauserella</taxon>
    </lineage>
</organism>
<dbReference type="SUPFAM" id="SSF140453">
    <property type="entry name" value="EsxAB dimer-like"/>
    <property type="match status" value="1"/>
</dbReference>
<keyword evidence="2" id="KW-1185">Reference proteome</keyword>
<dbReference type="Pfam" id="PF06013">
    <property type="entry name" value="WXG100"/>
    <property type="match status" value="1"/>
</dbReference>
<sequence>MVLKYTGAVSETGSSAVAQAEQMKQLFTDLMTRVKGIDEVTWSGQVRQYFEEAQIAWNNEADGLNNANTDIGRLTQQAYENAMGADARGGAMLA</sequence>
<evidence type="ECO:0000313" key="2">
    <source>
        <dbReference type="Proteomes" id="UP000199494"/>
    </source>
</evidence>
<dbReference type="AlphaFoldDB" id="A0A222VIU6"/>
<dbReference type="RefSeq" id="WP_091801374.1">
    <property type="nucleotide sequence ID" value="NZ_CP016353.1"/>
</dbReference>